<dbReference type="PANTHER" id="PTHR33142">
    <property type="entry name" value="CYCLIN-DEPENDENT PROTEIN KINASE INHIBITOR SMR13"/>
    <property type="match status" value="1"/>
</dbReference>
<feature type="compositionally biased region" description="Basic residues" evidence="3">
    <location>
        <begin position="42"/>
        <end position="53"/>
    </location>
</feature>
<name>A0A314KQX8_NICAT</name>
<gene>
    <name evidence="4" type="ORF">A4A49_31445</name>
</gene>
<keyword evidence="2" id="KW-0131">Cell cycle</keyword>
<evidence type="ECO:0000256" key="2">
    <source>
        <dbReference type="ARBA" id="ARBA00023306"/>
    </source>
</evidence>
<dbReference type="SMR" id="A0A314KQX8"/>
<keyword evidence="5" id="KW-1185">Reference proteome</keyword>
<evidence type="ECO:0000256" key="1">
    <source>
        <dbReference type="ARBA" id="ARBA00023013"/>
    </source>
</evidence>
<sequence length="95" mass="10983">MVKSSGTVPSPKLKDQDGYGFRTPTSLEYKIPERKKCPLPPKKTRPTSTKRKATVSPKIQRILLVDFESIFTTTIQDHLDFKSRDREKWITNAEF</sequence>
<dbReference type="InterPro" id="IPR040389">
    <property type="entry name" value="SMR"/>
</dbReference>
<dbReference type="PANTHER" id="PTHR33142:SF65">
    <property type="entry name" value="CYCLIN-DEPENDENT PROTEIN KINASE INHIBITOR SMR2-LIKE"/>
    <property type="match status" value="1"/>
</dbReference>
<keyword evidence="1" id="KW-0649">Protein kinase inhibitor</keyword>
<dbReference type="Gramene" id="OIT31738">
    <property type="protein sequence ID" value="OIT31738"/>
    <property type="gene ID" value="A4A49_31445"/>
</dbReference>
<dbReference type="AlphaFoldDB" id="A0A314KQX8"/>
<dbReference type="GO" id="GO:0004860">
    <property type="term" value="F:protein kinase inhibitor activity"/>
    <property type="evidence" value="ECO:0007669"/>
    <property type="project" value="UniProtKB-KW"/>
</dbReference>
<dbReference type="GO" id="GO:0032875">
    <property type="term" value="P:regulation of DNA endoreduplication"/>
    <property type="evidence" value="ECO:0007669"/>
    <property type="project" value="InterPro"/>
</dbReference>
<dbReference type="EMBL" id="MJEQ01001206">
    <property type="protein sequence ID" value="OIT31738.1"/>
    <property type="molecule type" value="Genomic_DNA"/>
</dbReference>
<dbReference type="GO" id="GO:0005634">
    <property type="term" value="C:nucleus"/>
    <property type="evidence" value="ECO:0007669"/>
    <property type="project" value="TreeGrafter"/>
</dbReference>
<protein>
    <submittedName>
        <fullName evidence="4">Uncharacterized protein</fullName>
    </submittedName>
</protein>
<feature type="region of interest" description="Disordered" evidence="3">
    <location>
        <begin position="1"/>
        <end position="54"/>
    </location>
</feature>
<proteinExistence type="predicted"/>
<evidence type="ECO:0000313" key="5">
    <source>
        <dbReference type="Proteomes" id="UP000187609"/>
    </source>
</evidence>
<reference evidence="4" key="1">
    <citation type="submission" date="2016-11" db="EMBL/GenBank/DDBJ databases">
        <title>The genome of Nicotiana attenuata.</title>
        <authorList>
            <person name="Xu S."/>
            <person name="Brockmoeller T."/>
            <person name="Gaquerel E."/>
            <person name="Navarro A."/>
            <person name="Kuhl H."/>
            <person name="Gase K."/>
            <person name="Ling Z."/>
            <person name="Zhou W."/>
            <person name="Kreitzer C."/>
            <person name="Stanke M."/>
            <person name="Tang H."/>
            <person name="Lyons E."/>
            <person name="Pandey P."/>
            <person name="Pandey S.P."/>
            <person name="Timmermann B."/>
            <person name="Baldwin I.T."/>
        </authorList>
    </citation>
    <scope>NUCLEOTIDE SEQUENCE [LARGE SCALE GENOMIC DNA]</scope>
    <source>
        <strain evidence="4">UT</strain>
    </source>
</reference>
<organism evidence="4 5">
    <name type="scientific">Nicotiana attenuata</name>
    <name type="common">Coyote tobacco</name>
    <dbReference type="NCBI Taxonomy" id="49451"/>
    <lineage>
        <taxon>Eukaryota</taxon>
        <taxon>Viridiplantae</taxon>
        <taxon>Streptophyta</taxon>
        <taxon>Embryophyta</taxon>
        <taxon>Tracheophyta</taxon>
        <taxon>Spermatophyta</taxon>
        <taxon>Magnoliopsida</taxon>
        <taxon>eudicotyledons</taxon>
        <taxon>Gunneridae</taxon>
        <taxon>Pentapetalae</taxon>
        <taxon>asterids</taxon>
        <taxon>lamiids</taxon>
        <taxon>Solanales</taxon>
        <taxon>Solanaceae</taxon>
        <taxon>Nicotianoideae</taxon>
        <taxon>Nicotianeae</taxon>
        <taxon>Nicotiana</taxon>
    </lineage>
</organism>
<accession>A0A314KQX8</accession>
<evidence type="ECO:0000313" key="4">
    <source>
        <dbReference type="EMBL" id="OIT31738.1"/>
    </source>
</evidence>
<dbReference type="Proteomes" id="UP000187609">
    <property type="component" value="Unassembled WGS sequence"/>
</dbReference>
<comment type="caution">
    <text evidence="4">The sequence shown here is derived from an EMBL/GenBank/DDBJ whole genome shotgun (WGS) entry which is preliminary data.</text>
</comment>
<evidence type="ECO:0000256" key="3">
    <source>
        <dbReference type="SAM" id="MobiDB-lite"/>
    </source>
</evidence>